<dbReference type="SUPFAM" id="SSF69304">
    <property type="entry name" value="Tricorn protease N-terminal domain"/>
    <property type="match status" value="1"/>
</dbReference>
<dbReference type="Pfam" id="PF07676">
    <property type="entry name" value="PD40"/>
    <property type="match status" value="1"/>
</dbReference>
<dbReference type="InterPro" id="IPR011659">
    <property type="entry name" value="WD40"/>
</dbReference>
<organism evidence="1">
    <name type="scientific">marine sediment metagenome</name>
    <dbReference type="NCBI Taxonomy" id="412755"/>
    <lineage>
        <taxon>unclassified sequences</taxon>
        <taxon>metagenomes</taxon>
        <taxon>ecological metagenomes</taxon>
    </lineage>
</organism>
<name>A0A0F8ZPC0_9ZZZZ</name>
<dbReference type="Gene3D" id="2.120.10.30">
    <property type="entry name" value="TolB, C-terminal domain"/>
    <property type="match status" value="1"/>
</dbReference>
<dbReference type="AlphaFoldDB" id="A0A0F8ZPC0"/>
<comment type="caution">
    <text evidence="1">The sequence shown here is derived from an EMBL/GenBank/DDBJ whole genome shotgun (WGS) entry which is preliminary data.</text>
</comment>
<reference evidence="1" key="1">
    <citation type="journal article" date="2015" name="Nature">
        <title>Complex archaea that bridge the gap between prokaryotes and eukaryotes.</title>
        <authorList>
            <person name="Spang A."/>
            <person name="Saw J.H."/>
            <person name="Jorgensen S.L."/>
            <person name="Zaremba-Niedzwiedzka K."/>
            <person name="Martijn J."/>
            <person name="Lind A.E."/>
            <person name="van Eijk R."/>
            <person name="Schleper C."/>
            <person name="Guy L."/>
            <person name="Ettema T.J."/>
        </authorList>
    </citation>
    <scope>NUCLEOTIDE SEQUENCE</scope>
</reference>
<feature type="non-terminal residue" evidence="1">
    <location>
        <position position="261"/>
    </location>
</feature>
<gene>
    <name evidence="1" type="ORF">LCGC14_2946010</name>
</gene>
<dbReference type="InterPro" id="IPR011042">
    <property type="entry name" value="6-blade_b-propeller_TolB-like"/>
</dbReference>
<dbReference type="EMBL" id="LAZR01059228">
    <property type="protein sequence ID" value="KKK68244.1"/>
    <property type="molecule type" value="Genomic_DNA"/>
</dbReference>
<evidence type="ECO:0008006" key="2">
    <source>
        <dbReference type="Google" id="ProtNLM"/>
    </source>
</evidence>
<accession>A0A0F8ZPC0</accession>
<evidence type="ECO:0000313" key="1">
    <source>
        <dbReference type="EMBL" id="KKK68244.1"/>
    </source>
</evidence>
<protein>
    <recommendedName>
        <fullName evidence="2">Dipeptidylpeptidase IV N-terminal domain-containing protein</fullName>
    </recommendedName>
</protein>
<proteinExistence type="predicted"/>
<sequence length="261" mass="27464">MLYTEFESSQDTIRLVPLSNVLEPRSIAVIPHAPFWGISASLSPDGQQVAYVVLPPIVPHPERAADDQAEVWVQPVSGGEPRRLAKNAGVRVAPVWSPDSGTLVFQSFSRDSNSLTLFRVNIGDGAVSVLASLGAAAAFPLAFAPNSDQFYVAQTSEGGTDLLAINTADGSVQTVARVAGGIARGWRPSPDGVSIAFVNQISAQEWEIAIASLAEGSVSRLDSQAIPSGRELFSPVWHPQQPLLTVGTAPSDGGGVLPFRT</sequence>